<dbReference type="OrthoDB" id="9148153at2"/>
<evidence type="ECO:0000313" key="1">
    <source>
        <dbReference type="EMBL" id="TCP05562.1"/>
    </source>
</evidence>
<protein>
    <submittedName>
        <fullName evidence="1">Uncharacterized protein</fullName>
    </submittedName>
</protein>
<proteinExistence type="predicted"/>
<name>A0A4R2MFB0_RUBGE</name>
<dbReference type="RefSeq" id="WP_132644557.1">
    <property type="nucleotide sequence ID" value="NZ_CP181386.1"/>
</dbReference>
<sequence>MSRLLERLDRELAGCRDPLQRAELAAERACYLARAGDIAAAQLAAADLRREHGDGRASRVAVRIMLLEGLILFFDNMDPAAPDRILRAHTVALAWRHDDLIRLSASWLAHMQFVLGDFGAMLASLRACFDRPGSCLEASSRVCVVVGIAQQFAGDGQAARPWYERARREAIVLGDDATIGALVYNRPAMALVTLRLDALRGRLDSDELRMTAIGVESAWAYCLGARQFSLMQLMQACRARVAMLSGEAAQAVALYDEMLRPARTRFGFHADRAMLELERAACLAAAGRTGDAHAAFEALDPAMHPELALEDQLLFLLQHAALARSLGRAEQAAAWTAALADVQGRYDSEIGRLKAALAGLSLSRLAT</sequence>
<dbReference type="Proteomes" id="UP000295106">
    <property type="component" value="Unassembled WGS sequence"/>
</dbReference>
<reference evidence="1 2" key="1">
    <citation type="submission" date="2019-03" db="EMBL/GenBank/DDBJ databases">
        <title>Genomic Encyclopedia of Type Strains, Phase IV (KMG-IV): sequencing the most valuable type-strain genomes for metagenomic binning, comparative biology and taxonomic classification.</title>
        <authorList>
            <person name="Goeker M."/>
        </authorList>
    </citation>
    <scope>NUCLEOTIDE SEQUENCE [LARGE SCALE GENOMIC DNA]</scope>
    <source>
        <strain evidence="1 2">DSM 1709</strain>
    </source>
</reference>
<organism evidence="1 2">
    <name type="scientific">Rubrivivax gelatinosus</name>
    <name type="common">Rhodocyclus gelatinosus</name>
    <name type="synonym">Rhodopseudomonas gelatinosa</name>
    <dbReference type="NCBI Taxonomy" id="28068"/>
    <lineage>
        <taxon>Bacteria</taxon>
        <taxon>Pseudomonadati</taxon>
        <taxon>Pseudomonadota</taxon>
        <taxon>Betaproteobacteria</taxon>
        <taxon>Burkholderiales</taxon>
        <taxon>Sphaerotilaceae</taxon>
        <taxon>Rubrivivax</taxon>
    </lineage>
</organism>
<accession>A0A4R2MFB0</accession>
<dbReference type="AlphaFoldDB" id="A0A4R2MFB0"/>
<dbReference type="EMBL" id="SLXD01000001">
    <property type="protein sequence ID" value="TCP05562.1"/>
    <property type="molecule type" value="Genomic_DNA"/>
</dbReference>
<comment type="caution">
    <text evidence="1">The sequence shown here is derived from an EMBL/GenBank/DDBJ whole genome shotgun (WGS) entry which is preliminary data.</text>
</comment>
<evidence type="ECO:0000313" key="2">
    <source>
        <dbReference type="Proteomes" id="UP000295106"/>
    </source>
</evidence>
<gene>
    <name evidence="1" type="ORF">EV684_101434</name>
</gene>
<dbReference type="GeneID" id="99687161"/>